<dbReference type="AlphaFoldDB" id="A0A1G7WBP8"/>
<dbReference type="GO" id="GO:0046872">
    <property type="term" value="F:metal ion binding"/>
    <property type="evidence" value="ECO:0007669"/>
    <property type="project" value="UniProtKB-KW"/>
</dbReference>
<dbReference type="EMBL" id="FNCP01000005">
    <property type="protein sequence ID" value="SDG68550.1"/>
    <property type="molecule type" value="Genomic_DNA"/>
</dbReference>
<evidence type="ECO:0000313" key="5">
    <source>
        <dbReference type="Proteomes" id="UP000198656"/>
    </source>
</evidence>
<evidence type="ECO:0000256" key="2">
    <source>
        <dbReference type="ARBA" id="ARBA00023285"/>
    </source>
</evidence>
<dbReference type="SUPFAM" id="SSF52242">
    <property type="entry name" value="Cobalamin (vitamin B12)-binding domain"/>
    <property type="match status" value="1"/>
</dbReference>
<dbReference type="GO" id="GO:0050667">
    <property type="term" value="P:homocysteine metabolic process"/>
    <property type="evidence" value="ECO:0007669"/>
    <property type="project" value="TreeGrafter"/>
</dbReference>
<dbReference type="GO" id="GO:0005829">
    <property type="term" value="C:cytosol"/>
    <property type="evidence" value="ECO:0007669"/>
    <property type="project" value="TreeGrafter"/>
</dbReference>
<evidence type="ECO:0000256" key="1">
    <source>
        <dbReference type="ARBA" id="ARBA00022723"/>
    </source>
</evidence>
<dbReference type="RefSeq" id="WP_092331213.1">
    <property type="nucleotide sequence ID" value="NZ_FNCP01000005.1"/>
</dbReference>
<keyword evidence="5" id="KW-1185">Reference proteome</keyword>
<dbReference type="InterPro" id="IPR050554">
    <property type="entry name" value="Met_Synthase/Corrinoid"/>
</dbReference>
<dbReference type="PANTHER" id="PTHR45833:SF1">
    <property type="entry name" value="METHIONINE SYNTHASE"/>
    <property type="match status" value="1"/>
</dbReference>
<name>A0A1G7WBP8_9FIRM</name>
<dbReference type="PROSITE" id="PS51332">
    <property type="entry name" value="B12_BINDING"/>
    <property type="match status" value="1"/>
</dbReference>
<dbReference type="Proteomes" id="UP000198656">
    <property type="component" value="Unassembled WGS sequence"/>
</dbReference>
<dbReference type="OrthoDB" id="5756833at2"/>
<dbReference type="Gene3D" id="1.10.1240.10">
    <property type="entry name" value="Methionine synthase domain"/>
    <property type="match status" value="1"/>
</dbReference>
<dbReference type="Pfam" id="PF02310">
    <property type="entry name" value="B12-binding"/>
    <property type="match status" value="1"/>
</dbReference>
<organism evidence="4 5">
    <name type="scientific">Desulfosporosinus hippei DSM 8344</name>
    <dbReference type="NCBI Taxonomy" id="1121419"/>
    <lineage>
        <taxon>Bacteria</taxon>
        <taxon>Bacillati</taxon>
        <taxon>Bacillota</taxon>
        <taxon>Clostridia</taxon>
        <taxon>Eubacteriales</taxon>
        <taxon>Desulfitobacteriaceae</taxon>
        <taxon>Desulfosporosinus</taxon>
    </lineage>
</organism>
<reference evidence="5" key="1">
    <citation type="submission" date="2016-10" db="EMBL/GenBank/DDBJ databases">
        <authorList>
            <person name="Varghese N."/>
            <person name="Submissions S."/>
        </authorList>
    </citation>
    <scope>NUCLEOTIDE SEQUENCE [LARGE SCALE GENOMIC DNA]</scope>
    <source>
        <strain evidence="5">DSM 8344</strain>
    </source>
</reference>
<dbReference type="CDD" id="cd02065">
    <property type="entry name" value="B12-binding_like"/>
    <property type="match status" value="1"/>
</dbReference>
<dbReference type="InterPro" id="IPR036724">
    <property type="entry name" value="Cobalamin-bd_sf"/>
</dbReference>
<dbReference type="InterPro" id="IPR036594">
    <property type="entry name" value="Meth_synthase_dom"/>
</dbReference>
<dbReference type="Pfam" id="PF02607">
    <property type="entry name" value="B12-binding_2"/>
    <property type="match status" value="1"/>
</dbReference>
<evidence type="ECO:0000313" key="4">
    <source>
        <dbReference type="EMBL" id="SDG68550.1"/>
    </source>
</evidence>
<sequence length="211" mass="23896">MENLKIYEDVLDSLLKGNRLACENGMKEFRKSNSSIIALYEEIFKKSLYEIGQRWECNKISVAVEHMATSITEGLMNQLFPEIMSPERKNKKVIISCVENEEHQIGGKMVADIFEKNGWDAHYLGANTPMNELVKFCGLVKPDMIGLSLSVYSNVHFLLEEIATIRTVTNIPIMIGGQALNDVGVELADRFTEVFYFRNLEAIESYIKGCA</sequence>
<keyword evidence="2" id="KW-0170">Cobalt</keyword>
<accession>A0A1G7WBP8</accession>
<evidence type="ECO:0000259" key="3">
    <source>
        <dbReference type="PROSITE" id="PS51332"/>
    </source>
</evidence>
<gene>
    <name evidence="4" type="ORF">SAMN05443529_10572</name>
</gene>
<dbReference type="STRING" id="1121419.SAMN05443529_10572"/>
<dbReference type="InterPro" id="IPR006158">
    <property type="entry name" value="Cobalamin-bd"/>
</dbReference>
<dbReference type="GO" id="GO:0008705">
    <property type="term" value="F:methionine synthase activity"/>
    <property type="evidence" value="ECO:0007669"/>
    <property type="project" value="TreeGrafter"/>
</dbReference>
<dbReference type="GO" id="GO:0031419">
    <property type="term" value="F:cobalamin binding"/>
    <property type="evidence" value="ECO:0007669"/>
    <property type="project" value="InterPro"/>
</dbReference>
<keyword evidence="1" id="KW-0479">Metal-binding</keyword>
<dbReference type="PANTHER" id="PTHR45833">
    <property type="entry name" value="METHIONINE SYNTHASE"/>
    <property type="match status" value="1"/>
</dbReference>
<protein>
    <submittedName>
        <fullName evidence="4">B12 binding domain-containing protein</fullName>
    </submittedName>
</protein>
<dbReference type="GO" id="GO:0046653">
    <property type="term" value="P:tetrahydrofolate metabolic process"/>
    <property type="evidence" value="ECO:0007669"/>
    <property type="project" value="TreeGrafter"/>
</dbReference>
<feature type="domain" description="B12-binding" evidence="3">
    <location>
        <begin position="90"/>
        <end position="211"/>
    </location>
</feature>
<dbReference type="InterPro" id="IPR003759">
    <property type="entry name" value="Cbl-bd_cap"/>
</dbReference>
<proteinExistence type="predicted"/>
<dbReference type="Gene3D" id="3.40.50.280">
    <property type="entry name" value="Cobalamin-binding domain"/>
    <property type="match status" value="1"/>
</dbReference>